<sequence>MSHQPFTQTFDSYLDSLTCYKSHYYPVNVNFPSSRPPVDIEKAKQRICGDFQAIHPMMLKDLLVLVTESDWALSTIPDVDYIKPLEQYCEQAKPCDVPHCSQCALHTMQVRSRRMLLPPKTHCAFCFENKFLGAYVSQIKSIFTEPSSSHPAISAHSARLPAESLNLTENTVLVILDKEFSLISSLLYNSDLTFQNILIDFNFVRLLKSFIIISLDLLRKLKCESISPSADRSAALTRIINWSWSCAASAVYHGWDSFHPVIESTFSDIPQLCSLLERTCRHSSPNYQHLRMVINLTTHLPHFIPHMLDENLVQRIINASKPTTVPTKNGSFHLNLINTFLNLIWNFNITEDNEERKRIRKIQFERVLKPARDYLQFILQREEFIQNDGSNNLDLSTLITNLLDRTLVLERELLEDGEIVETGREEWEVGWLVEKTNEESLDTTLKKIREDDEKMKRDEKERWKKRVERHQEAGHEDVMEGWLLRLADETRSEIVGYLESVIWESGMNNSM</sequence>
<accession>A0ABQ9XPC8</accession>
<protein>
    <submittedName>
        <fullName evidence="1">Uncharacterized protein</fullName>
    </submittedName>
</protein>
<organism evidence="1 2">
    <name type="scientific">Blattamonas nauphoetae</name>
    <dbReference type="NCBI Taxonomy" id="2049346"/>
    <lineage>
        <taxon>Eukaryota</taxon>
        <taxon>Metamonada</taxon>
        <taxon>Preaxostyla</taxon>
        <taxon>Oxymonadida</taxon>
        <taxon>Blattamonas</taxon>
    </lineage>
</organism>
<proteinExistence type="predicted"/>
<evidence type="ECO:0000313" key="1">
    <source>
        <dbReference type="EMBL" id="KAK2954277.1"/>
    </source>
</evidence>
<evidence type="ECO:0000313" key="2">
    <source>
        <dbReference type="Proteomes" id="UP001281761"/>
    </source>
</evidence>
<dbReference type="Proteomes" id="UP001281761">
    <property type="component" value="Unassembled WGS sequence"/>
</dbReference>
<name>A0ABQ9XPC8_9EUKA</name>
<comment type="caution">
    <text evidence="1">The sequence shown here is derived from an EMBL/GenBank/DDBJ whole genome shotgun (WGS) entry which is preliminary data.</text>
</comment>
<reference evidence="1 2" key="1">
    <citation type="journal article" date="2022" name="bioRxiv">
        <title>Genomics of Preaxostyla Flagellates Illuminates Evolutionary Transitions and the Path Towards Mitochondrial Loss.</title>
        <authorList>
            <person name="Novak L.V.F."/>
            <person name="Treitli S.C."/>
            <person name="Pyrih J."/>
            <person name="Halakuc P."/>
            <person name="Pipaliya S.V."/>
            <person name="Vacek V."/>
            <person name="Brzon O."/>
            <person name="Soukal P."/>
            <person name="Eme L."/>
            <person name="Dacks J.B."/>
            <person name="Karnkowska A."/>
            <person name="Elias M."/>
            <person name="Hampl V."/>
        </authorList>
    </citation>
    <scope>NUCLEOTIDE SEQUENCE [LARGE SCALE GENOMIC DNA]</scope>
    <source>
        <strain evidence="1">NAU3</strain>
        <tissue evidence="1">Gut</tissue>
    </source>
</reference>
<gene>
    <name evidence="1" type="ORF">BLNAU_10776</name>
</gene>
<dbReference type="EMBL" id="JARBJD010000080">
    <property type="protein sequence ID" value="KAK2954277.1"/>
    <property type="molecule type" value="Genomic_DNA"/>
</dbReference>
<keyword evidence="2" id="KW-1185">Reference proteome</keyword>